<dbReference type="InterPro" id="IPR020287">
    <property type="entry name" value="Tail_sheath_C"/>
</dbReference>
<organism evidence="5 6">
    <name type="scientific">Desulfitobacterium chlororespirans DSM 11544</name>
    <dbReference type="NCBI Taxonomy" id="1121395"/>
    <lineage>
        <taxon>Bacteria</taxon>
        <taxon>Bacillati</taxon>
        <taxon>Bacillota</taxon>
        <taxon>Clostridia</taxon>
        <taxon>Eubacteriales</taxon>
        <taxon>Desulfitobacteriaceae</taxon>
        <taxon>Desulfitobacterium</taxon>
    </lineage>
</organism>
<dbReference type="Gene3D" id="3.40.50.11780">
    <property type="match status" value="2"/>
</dbReference>
<dbReference type="InterPro" id="IPR052042">
    <property type="entry name" value="Tail_sheath_structural"/>
</dbReference>
<feature type="compositionally biased region" description="Basic and acidic residues" evidence="2">
    <location>
        <begin position="251"/>
        <end position="274"/>
    </location>
</feature>
<protein>
    <recommendedName>
        <fullName evidence="7">Tail sheath protein C-terminal domain-containing protein</fullName>
    </recommendedName>
</protein>
<feature type="domain" description="Tail sheath protein subtilisin-like" evidence="3">
    <location>
        <begin position="342"/>
        <end position="494"/>
    </location>
</feature>
<dbReference type="Proteomes" id="UP000184010">
    <property type="component" value="Unassembled WGS sequence"/>
</dbReference>
<dbReference type="Pfam" id="PF04984">
    <property type="entry name" value="Phage_sheath_1"/>
    <property type="match status" value="1"/>
</dbReference>
<evidence type="ECO:0000256" key="1">
    <source>
        <dbReference type="ARBA" id="ARBA00008005"/>
    </source>
</evidence>
<accession>A0A1M7TZ99</accession>
<name>A0A1M7TZ99_9FIRM</name>
<feature type="domain" description="Tail sheath protein C-terminal" evidence="4">
    <location>
        <begin position="496"/>
        <end position="600"/>
    </location>
</feature>
<evidence type="ECO:0000259" key="3">
    <source>
        <dbReference type="Pfam" id="PF04984"/>
    </source>
</evidence>
<evidence type="ECO:0000313" key="5">
    <source>
        <dbReference type="EMBL" id="SHN75993.1"/>
    </source>
</evidence>
<comment type="similarity">
    <text evidence="1">Belongs to the myoviridae tail sheath protein family.</text>
</comment>
<dbReference type="Pfam" id="PF17482">
    <property type="entry name" value="Phage_sheath_1C"/>
    <property type="match status" value="1"/>
</dbReference>
<dbReference type="EMBL" id="FRDN01000008">
    <property type="protein sequence ID" value="SHN75993.1"/>
    <property type="molecule type" value="Genomic_DNA"/>
</dbReference>
<reference evidence="6" key="1">
    <citation type="submission" date="2016-12" db="EMBL/GenBank/DDBJ databases">
        <authorList>
            <person name="Varghese N."/>
            <person name="Submissions S."/>
        </authorList>
    </citation>
    <scope>NUCLEOTIDE SEQUENCE [LARGE SCALE GENOMIC DNA]</scope>
    <source>
        <strain evidence="6">DSM 11544</strain>
    </source>
</reference>
<evidence type="ECO:0000313" key="6">
    <source>
        <dbReference type="Proteomes" id="UP000184010"/>
    </source>
</evidence>
<dbReference type="AlphaFoldDB" id="A0A1M7TZ99"/>
<keyword evidence="6" id="KW-1185">Reference proteome</keyword>
<feature type="region of interest" description="Disordered" evidence="2">
    <location>
        <begin position="251"/>
        <end position="283"/>
    </location>
</feature>
<dbReference type="InterPro" id="IPR035089">
    <property type="entry name" value="Phage_sheath_subtilisin"/>
</dbReference>
<dbReference type="STRING" id="1121395.SAMN02745215_02781"/>
<dbReference type="RefSeq" id="WP_072773214.1">
    <property type="nucleotide sequence ID" value="NZ_FRDN01000008.1"/>
</dbReference>
<evidence type="ECO:0000256" key="2">
    <source>
        <dbReference type="SAM" id="MobiDB-lite"/>
    </source>
</evidence>
<evidence type="ECO:0008006" key="7">
    <source>
        <dbReference type="Google" id="ProtNLM"/>
    </source>
</evidence>
<proteinExistence type="inferred from homology"/>
<evidence type="ECO:0000259" key="4">
    <source>
        <dbReference type="Pfam" id="PF17482"/>
    </source>
</evidence>
<gene>
    <name evidence="5" type="ORF">SAMN02745215_02781</name>
</gene>
<dbReference type="PANTHER" id="PTHR35861:SF1">
    <property type="entry name" value="PHAGE TAIL SHEATH PROTEIN"/>
    <property type="match status" value="1"/>
</dbReference>
<sequence>MPEYLSPGVYVEEYESGSVPMAGVGTSTAGFIGLAEKGNVIGKPQFVTSFSDYLRIYGGYLTESKYGDKRYLPYAVEHFFINGGSKCYVMRVAPSDAKPAVGKAPAVLTFMAANPGEWGNKIKVTVEPSSRQKTPVYEAQGNDCVFKNVDGFNVGDIVLFDEGKNKAYNKIKAIQEKTVTFENPVNPSIVDKALVPSKFVRSCEINIVVKCDDQKEDYAFVSLNPDSPDYVVSRLAKSELVTVEVSLKAPEKSKAAEPKNADKNSDKKGDKAEEGAPVTPVPPAAPVVSGPVLAAPFEAIGAAGTMLAIAFAGGSDGSIAGISAADFMGSDAGPGKRTGIQAFIEVSDVSMLAVPGITIPDVQLSLIAHCENTKSRFAVLDVPRDKKKVDEILEYKDMFDSTYAAMYHPWLEVFDPLAKKSFYLPPAASMCGIYARCDLSIGVHKAPANEVVRSCTGLEYGYNNAEQDRLNPAGVNLVRAFPGRGIRVWGARTCSSNGNWKYINVRRLFIYLEESIKANTNWVVFEPNTEILWARVQRSIELFLASTWRSGALAGTTPSEAFFVDIGRTTMTQDDIDNGRLICVIGVAPVKPAEFVIFRIGQYTAQS</sequence>
<dbReference type="PANTHER" id="PTHR35861">
    <property type="match status" value="1"/>
</dbReference>